<accession>A0A517XLR9</accession>
<dbReference type="RefSeq" id="WP_145233687.1">
    <property type="nucleotide sequence ID" value="NZ_CP036273.1"/>
</dbReference>
<organism evidence="1 2">
    <name type="scientific">Urbifossiella limnaea</name>
    <dbReference type="NCBI Taxonomy" id="2528023"/>
    <lineage>
        <taxon>Bacteria</taxon>
        <taxon>Pseudomonadati</taxon>
        <taxon>Planctomycetota</taxon>
        <taxon>Planctomycetia</taxon>
        <taxon>Gemmatales</taxon>
        <taxon>Gemmataceae</taxon>
        <taxon>Urbifossiella</taxon>
    </lineage>
</organism>
<dbReference type="AlphaFoldDB" id="A0A517XLR9"/>
<evidence type="ECO:0000313" key="1">
    <source>
        <dbReference type="EMBL" id="QDU18416.1"/>
    </source>
</evidence>
<dbReference type="KEGG" id="uli:ETAA1_03020"/>
<evidence type="ECO:0000313" key="2">
    <source>
        <dbReference type="Proteomes" id="UP000319576"/>
    </source>
</evidence>
<proteinExistence type="predicted"/>
<name>A0A517XLR9_9BACT</name>
<dbReference type="Proteomes" id="UP000319576">
    <property type="component" value="Chromosome"/>
</dbReference>
<dbReference type="PANTHER" id="PTHR30292:SF0">
    <property type="entry name" value="5-OXOPROLINASE SUBUNIT A"/>
    <property type="match status" value="1"/>
</dbReference>
<dbReference type="NCBIfam" id="NF003814">
    <property type="entry name" value="PRK05406.1-3"/>
    <property type="match status" value="1"/>
</dbReference>
<dbReference type="Pfam" id="PF03746">
    <property type="entry name" value="LamB_YcsF"/>
    <property type="match status" value="1"/>
</dbReference>
<gene>
    <name evidence="1" type="ORF">ETAA1_03020</name>
</gene>
<sequence length="233" mass="24284">MLLDLNADLGEAAGFDAALMPLVTSANVCCGAHAGGPDETAATLALARAHGVAVGAHPGYPDREHFGRRNLPTPSNTLYAQLVHQLAGFVAAAARAGVAVRYVKPHGALYNQAAADAAFANVLCSAVAGWDLPVVGLPGSEVERMCALLNVPFVAEGFADRHYRPDGSLVPRTEADAFVHDPAEAVAQIERLVRERGVRTVCVHGDNPEAVAFTTAVRAGLLARGFELRAFAA</sequence>
<dbReference type="InterPro" id="IPR005501">
    <property type="entry name" value="LamB/YcsF/PxpA-like"/>
</dbReference>
<dbReference type="GO" id="GO:0005975">
    <property type="term" value="P:carbohydrate metabolic process"/>
    <property type="evidence" value="ECO:0007669"/>
    <property type="project" value="InterPro"/>
</dbReference>
<dbReference type="EMBL" id="CP036273">
    <property type="protein sequence ID" value="QDU18416.1"/>
    <property type="molecule type" value="Genomic_DNA"/>
</dbReference>
<dbReference type="OrthoDB" id="9773478at2"/>
<dbReference type="SUPFAM" id="SSF88713">
    <property type="entry name" value="Glycoside hydrolase/deacetylase"/>
    <property type="match status" value="1"/>
</dbReference>
<dbReference type="Gene3D" id="3.20.20.370">
    <property type="entry name" value="Glycoside hydrolase/deacetylase"/>
    <property type="match status" value="1"/>
</dbReference>
<protein>
    <submittedName>
        <fullName evidence="1">LamB/YcsF family protein</fullName>
    </submittedName>
</protein>
<dbReference type="InterPro" id="IPR011330">
    <property type="entry name" value="Glyco_hydro/deAcase_b/a-brl"/>
</dbReference>
<keyword evidence="2" id="KW-1185">Reference proteome</keyword>
<dbReference type="PANTHER" id="PTHR30292">
    <property type="entry name" value="UNCHARACTERIZED PROTEIN YBGL-RELATED"/>
    <property type="match status" value="1"/>
</dbReference>
<reference evidence="1 2" key="1">
    <citation type="submission" date="2019-02" db="EMBL/GenBank/DDBJ databases">
        <title>Deep-cultivation of Planctomycetes and their phenomic and genomic characterization uncovers novel biology.</title>
        <authorList>
            <person name="Wiegand S."/>
            <person name="Jogler M."/>
            <person name="Boedeker C."/>
            <person name="Pinto D."/>
            <person name="Vollmers J."/>
            <person name="Rivas-Marin E."/>
            <person name="Kohn T."/>
            <person name="Peeters S.H."/>
            <person name="Heuer A."/>
            <person name="Rast P."/>
            <person name="Oberbeckmann S."/>
            <person name="Bunk B."/>
            <person name="Jeske O."/>
            <person name="Meyerdierks A."/>
            <person name="Storesund J.E."/>
            <person name="Kallscheuer N."/>
            <person name="Luecker S."/>
            <person name="Lage O.M."/>
            <person name="Pohl T."/>
            <person name="Merkel B.J."/>
            <person name="Hornburger P."/>
            <person name="Mueller R.-W."/>
            <person name="Bruemmer F."/>
            <person name="Labrenz M."/>
            <person name="Spormann A.M."/>
            <person name="Op den Camp H."/>
            <person name="Overmann J."/>
            <person name="Amann R."/>
            <person name="Jetten M.S.M."/>
            <person name="Mascher T."/>
            <person name="Medema M.H."/>
            <person name="Devos D.P."/>
            <person name="Kaster A.-K."/>
            <person name="Ovreas L."/>
            <person name="Rohde M."/>
            <person name="Galperin M.Y."/>
            <person name="Jogler C."/>
        </authorList>
    </citation>
    <scope>NUCLEOTIDE SEQUENCE [LARGE SCALE GENOMIC DNA]</scope>
    <source>
        <strain evidence="1 2">ETA_A1</strain>
    </source>
</reference>